<evidence type="ECO:0000256" key="2">
    <source>
        <dbReference type="SAM" id="Phobius"/>
    </source>
</evidence>
<evidence type="ECO:0008006" key="5">
    <source>
        <dbReference type="Google" id="ProtNLM"/>
    </source>
</evidence>
<dbReference type="AlphaFoldDB" id="A0A9W8DZJ5"/>
<sequence>MASESPSYELQTLGSRRELGPSPHDELPFYTLEADPQLALEPDVAFGRKSFHIGDRTALPELLRTQSSLELTDPSVDTPARRPSYTPSVVSVAELVPTPRTASPPAVAVDVDIAPEPASAARSSSQLFAETETPVTRGSVRTAYNPEVVYWYRPALWSSVLYHLVATIPFTMISVLWTGLALALALISLPAFPCGMPIVCVMATSFRSLCYFELWSLRRIGGFPAFSRLPWIVEPPNSPPTGFLVFLARPFFSLYILRATVYFILIRPAVTILMFSITTISLPLTLLLCPFRLVRSGYALTYVVETGYVVATLCLADPF</sequence>
<protein>
    <recommendedName>
        <fullName evidence="5">Transmembrane protein</fullName>
    </recommendedName>
</protein>
<keyword evidence="2" id="KW-0812">Transmembrane</keyword>
<proteinExistence type="predicted"/>
<keyword evidence="4" id="KW-1185">Reference proteome</keyword>
<reference evidence="3" key="1">
    <citation type="submission" date="2022-07" db="EMBL/GenBank/DDBJ databases">
        <title>Phylogenomic reconstructions and comparative analyses of Kickxellomycotina fungi.</title>
        <authorList>
            <person name="Reynolds N.K."/>
            <person name="Stajich J.E."/>
            <person name="Barry K."/>
            <person name="Grigoriev I.V."/>
            <person name="Crous P."/>
            <person name="Smith M.E."/>
        </authorList>
    </citation>
    <scope>NUCLEOTIDE SEQUENCE</scope>
    <source>
        <strain evidence="3">RSA 861</strain>
    </source>
</reference>
<feature type="region of interest" description="Disordered" evidence="1">
    <location>
        <begin position="1"/>
        <end position="29"/>
    </location>
</feature>
<gene>
    <name evidence="3" type="ORF">IWQ60_004701</name>
</gene>
<evidence type="ECO:0000313" key="4">
    <source>
        <dbReference type="Proteomes" id="UP001150569"/>
    </source>
</evidence>
<evidence type="ECO:0000256" key="1">
    <source>
        <dbReference type="SAM" id="MobiDB-lite"/>
    </source>
</evidence>
<accession>A0A9W8DZJ5</accession>
<dbReference type="Proteomes" id="UP001150569">
    <property type="component" value="Unassembled WGS sequence"/>
</dbReference>
<keyword evidence="2" id="KW-1133">Transmembrane helix</keyword>
<dbReference type="EMBL" id="JANBPT010000234">
    <property type="protein sequence ID" value="KAJ1925208.1"/>
    <property type="molecule type" value="Genomic_DNA"/>
</dbReference>
<feature type="transmembrane region" description="Helical" evidence="2">
    <location>
        <begin position="160"/>
        <end position="187"/>
    </location>
</feature>
<feature type="transmembrane region" description="Helical" evidence="2">
    <location>
        <begin position="243"/>
        <end position="265"/>
    </location>
</feature>
<comment type="caution">
    <text evidence="3">The sequence shown here is derived from an EMBL/GenBank/DDBJ whole genome shotgun (WGS) entry which is preliminary data.</text>
</comment>
<keyword evidence="2" id="KW-0472">Membrane</keyword>
<feature type="transmembrane region" description="Helical" evidence="2">
    <location>
        <begin position="272"/>
        <end position="293"/>
    </location>
</feature>
<organism evidence="3 4">
    <name type="scientific">Tieghemiomyces parasiticus</name>
    <dbReference type="NCBI Taxonomy" id="78921"/>
    <lineage>
        <taxon>Eukaryota</taxon>
        <taxon>Fungi</taxon>
        <taxon>Fungi incertae sedis</taxon>
        <taxon>Zoopagomycota</taxon>
        <taxon>Kickxellomycotina</taxon>
        <taxon>Dimargaritomycetes</taxon>
        <taxon>Dimargaritales</taxon>
        <taxon>Dimargaritaceae</taxon>
        <taxon>Tieghemiomyces</taxon>
    </lineage>
</organism>
<feature type="compositionally biased region" description="Basic and acidic residues" evidence="1">
    <location>
        <begin position="15"/>
        <end position="27"/>
    </location>
</feature>
<evidence type="ECO:0000313" key="3">
    <source>
        <dbReference type="EMBL" id="KAJ1925208.1"/>
    </source>
</evidence>
<name>A0A9W8DZJ5_9FUNG</name>
<feature type="compositionally biased region" description="Polar residues" evidence="1">
    <location>
        <begin position="1"/>
        <end position="14"/>
    </location>
</feature>